<sequence length="139" mass="16164">QLAKTPRPTLYKERLKKDKEKKDDKNLSSPIGEKVKEVFLKIDKIRGYRPPKRKAEAAAIIRMLKVYIPDQIIETYENLKSDNFWQGKELFMMTVESQIGAVINGENRRDNQATRDAKRNTKQDSSKYTGGKYGDFVKH</sequence>
<feature type="region of interest" description="Disordered" evidence="1">
    <location>
        <begin position="1"/>
        <end position="29"/>
    </location>
</feature>
<feature type="region of interest" description="Disordered" evidence="1">
    <location>
        <begin position="103"/>
        <end position="139"/>
    </location>
</feature>
<protein>
    <submittedName>
        <fullName evidence="2">Uncharacterized protein</fullName>
    </submittedName>
</protein>
<organism evidence="2">
    <name type="scientific">marine sediment metagenome</name>
    <dbReference type="NCBI Taxonomy" id="412755"/>
    <lineage>
        <taxon>unclassified sequences</taxon>
        <taxon>metagenomes</taxon>
        <taxon>ecological metagenomes</taxon>
    </lineage>
</organism>
<feature type="compositionally biased region" description="Basic and acidic residues" evidence="1">
    <location>
        <begin position="106"/>
        <end position="125"/>
    </location>
</feature>
<feature type="non-terminal residue" evidence="2">
    <location>
        <position position="1"/>
    </location>
</feature>
<feature type="compositionally biased region" description="Basic and acidic residues" evidence="1">
    <location>
        <begin position="10"/>
        <end position="26"/>
    </location>
</feature>
<gene>
    <name evidence="2" type="ORF">LCGC14_2358370</name>
</gene>
<dbReference type="EMBL" id="LAZR01034486">
    <property type="protein sequence ID" value="KKL45165.1"/>
    <property type="molecule type" value="Genomic_DNA"/>
</dbReference>
<name>A0A0F9EJS6_9ZZZZ</name>
<dbReference type="AlphaFoldDB" id="A0A0F9EJS6"/>
<proteinExistence type="predicted"/>
<evidence type="ECO:0000256" key="1">
    <source>
        <dbReference type="SAM" id="MobiDB-lite"/>
    </source>
</evidence>
<evidence type="ECO:0000313" key="2">
    <source>
        <dbReference type="EMBL" id="KKL45165.1"/>
    </source>
</evidence>
<accession>A0A0F9EJS6</accession>
<comment type="caution">
    <text evidence="2">The sequence shown here is derived from an EMBL/GenBank/DDBJ whole genome shotgun (WGS) entry which is preliminary data.</text>
</comment>
<reference evidence="2" key="1">
    <citation type="journal article" date="2015" name="Nature">
        <title>Complex archaea that bridge the gap between prokaryotes and eukaryotes.</title>
        <authorList>
            <person name="Spang A."/>
            <person name="Saw J.H."/>
            <person name="Jorgensen S.L."/>
            <person name="Zaremba-Niedzwiedzka K."/>
            <person name="Martijn J."/>
            <person name="Lind A.E."/>
            <person name="van Eijk R."/>
            <person name="Schleper C."/>
            <person name="Guy L."/>
            <person name="Ettema T.J."/>
        </authorList>
    </citation>
    <scope>NUCLEOTIDE SEQUENCE</scope>
</reference>